<accession>A0A940NJP1</accession>
<evidence type="ECO:0008006" key="3">
    <source>
        <dbReference type="Google" id="ProtNLM"/>
    </source>
</evidence>
<sequence>MKCRNCLLLILLSVTIFIGGCSFDVITSEKTVPKLKVSNHSSKKIQLMKESMFCRRYCSKHYIVNLVNDPTNSNDVILSWKGMNPSPTVITIKNYKTGIEYPINSKASEASLEISNSKKDNEFQIHFEWGHEKFGDQVTRVIKIER</sequence>
<dbReference type="Proteomes" id="UP000682134">
    <property type="component" value="Unassembled WGS sequence"/>
</dbReference>
<gene>
    <name evidence="1" type="ORF">J5Y03_10830</name>
</gene>
<dbReference type="EMBL" id="JAGIYQ010000006">
    <property type="protein sequence ID" value="MBP0725665.1"/>
    <property type="molecule type" value="Genomic_DNA"/>
</dbReference>
<dbReference type="AlphaFoldDB" id="A0A940NJP1"/>
<proteinExistence type="predicted"/>
<reference evidence="1" key="1">
    <citation type="submission" date="2021-04" db="EMBL/GenBank/DDBJ databases">
        <title>Genome seq and assembly of Bacillus sp.</title>
        <authorList>
            <person name="Chhetri G."/>
        </authorList>
    </citation>
    <scope>NUCLEOTIDE SEQUENCE</scope>
    <source>
        <strain evidence="1">RG28</strain>
    </source>
</reference>
<name>A0A940NJP1_9BACI</name>
<organism evidence="1 2">
    <name type="scientific">Gottfriedia endophytica</name>
    <dbReference type="NCBI Taxonomy" id="2820819"/>
    <lineage>
        <taxon>Bacteria</taxon>
        <taxon>Bacillati</taxon>
        <taxon>Bacillota</taxon>
        <taxon>Bacilli</taxon>
        <taxon>Bacillales</taxon>
        <taxon>Bacillaceae</taxon>
        <taxon>Gottfriedia</taxon>
    </lineage>
</organism>
<protein>
    <recommendedName>
        <fullName evidence="3">Lipoprotein</fullName>
    </recommendedName>
</protein>
<comment type="caution">
    <text evidence="1">The sequence shown here is derived from an EMBL/GenBank/DDBJ whole genome shotgun (WGS) entry which is preliminary data.</text>
</comment>
<dbReference type="PROSITE" id="PS51257">
    <property type="entry name" value="PROKAR_LIPOPROTEIN"/>
    <property type="match status" value="1"/>
</dbReference>
<evidence type="ECO:0000313" key="1">
    <source>
        <dbReference type="EMBL" id="MBP0725665.1"/>
    </source>
</evidence>
<evidence type="ECO:0000313" key="2">
    <source>
        <dbReference type="Proteomes" id="UP000682134"/>
    </source>
</evidence>
<keyword evidence="2" id="KW-1185">Reference proteome</keyword>
<dbReference type="RefSeq" id="WP_209405469.1">
    <property type="nucleotide sequence ID" value="NZ_JAGIYQ010000006.1"/>
</dbReference>